<dbReference type="EMBL" id="JBBWWR010000012">
    <property type="protein sequence ID" value="KAK8958137.1"/>
    <property type="molecule type" value="Genomic_DNA"/>
</dbReference>
<dbReference type="InterPro" id="IPR004276">
    <property type="entry name" value="GlycoTrans_28_N"/>
</dbReference>
<dbReference type="SUPFAM" id="SSF53756">
    <property type="entry name" value="UDP-Glycosyltransferase/glycogen phosphorylase"/>
    <property type="match status" value="1"/>
</dbReference>
<evidence type="ECO:0000313" key="4">
    <source>
        <dbReference type="EMBL" id="KAK8958137.1"/>
    </source>
</evidence>
<proteinExistence type="predicted"/>
<comment type="caution">
    <text evidence="4">The sequence shown here is derived from an EMBL/GenBank/DDBJ whole genome shotgun (WGS) entry which is preliminary data.</text>
</comment>
<feature type="domain" description="Glycosyltransferase family 28 N-terminal" evidence="3">
    <location>
        <begin position="1"/>
        <end position="69"/>
    </location>
</feature>
<sequence>MESDVVPSAGYEFVPIPKARLARPFLSPLNLLFPFQLLRSIAASAVVLSRLRPKIVIGTGAYVSAPILLRRCHLRNQARHSGAKLLPGNHQPCPSALCREDFIAFNACLKYFPRDKSLVCGNPRRLSGGSGGGVSQAEARLHFFPESGGTDLEERAVVVLVLGGFHRS</sequence>
<dbReference type="Pfam" id="PF03033">
    <property type="entry name" value="Glyco_transf_28"/>
    <property type="match status" value="1"/>
</dbReference>
<keyword evidence="2" id="KW-0808">Transferase</keyword>
<organism evidence="4 5">
    <name type="scientific">Platanthera guangdongensis</name>
    <dbReference type="NCBI Taxonomy" id="2320717"/>
    <lineage>
        <taxon>Eukaryota</taxon>
        <taxon>Viridiplantae</taxon>
        <taxon>Streptophyta</taxon>
        <taxon>Embryophyta</taxon>
        <taxon>Tracheophyta</taxon>
        <taxon>Spermatophyta</taxon>
        <taxon>Magnoliopsida</taxon>
        <taxon>Liliopsida</taxon>
        <taxon>Asparagales</taxon>
        <taxon>Orchidaceae</taxon>
        <taxon>Orchidoideae</taxon>
        <taxon>Orchideae</taxon>
        <taxon>Orchidinae</taxon>
        <taxon>Platanthera</taxon>
    </lineage>
</organism>
<dbReference type="Gene3D" id="3.40.50.2000">
    <property type="entry name" value="Glycogen Phosphorylase B"/>
    <property type="match status" value="1"/>
</dbReference>
<evidence type="ECO:0000256" key="1">
    <source>
        <dbReference type="ARBA" id="ARBA00022676"/>
    </source>
</evidence>
<accession>A0ABR2M243</accession>
<reference evidence="4 5" key="1">
    <citation type="journal article" date="2022" name="Nat. Plants">
        <title>Genomes of leafy and leafless Platanthera orchids illuminate the evolution of mycoheterotrophy.</title>
        <authorList>
            <person name="Li M.H."/>
            <person name="Liu K.W."/>
            <person name="Li Z."/>
            <person name="Lu H.C."/>
            <person name="Ye Q.L."/>
            <person name="Zhang D."/>
            <person name="Wang J.Y."/>
            <person name="Li Y.F."/>
            <person name="Zhong Z.M."/>
            <person name="Liu X."/>
            <person name="Yu X."/>
            <person name="Liu D.K."/>
            <person name="Tu X.D."/>
            <person name="Liu B."/>
            <person name="Hao Y."/>
            <person name="Liao X.Y."/>
            <person name="Jiang Y.T."/>
            <person name="Sun W.H."/>
            <person name="Chen J."/>
            <person name="Chen Y.Q."/>
            <person name="Ai Y."/>
            <person name="Zhai J.W."/>
            <person name="Wu S.S."/>
            <person name="Zhou Z."/>
            <person name="Hsiao Y.Y."/>
            <person name="Wu W.L."/>
            <person name="Chen Y.Y."/>
            <person name="Lin Y.F."/>
            <person name="Hsu J.L."/>
            <person name="Li C.Y."/>
            <person name="Wang Z.W."/>
            <person name="Zhao X."/>
            <person name="Zhong W.Y."/>
            <person name="Ma X.K."/>
            <person name="Ma L."/>
            <person name="Huang J."/>
            <person name="Chen G.Z."/>
            <person name="Huang M.Z."/>
            <person name="Huang L."/>
            <person name="Peng D.H."/>
            <person name="Luo Y.B."/>
            <person name="Zou S.Q."/>
            <person name="Chen S.P."/>
            <person name="Lan S."/>
            <person name="Tsai W.C."/>
            <person name="Van de Peer Y."/>
            <person name="Liu Z.J."/>
        </authorList>
    </citation>
    <scope>NUCLEOTIDE SEQUENCE [LARGE SCALE GENOMIC DNA]</scope>
    <source>
        <strain evidence="4">Lor288</strain>
    </source>
</reference>
<keyword evidence="1" id="KW-0328">Glycosyltransferase</keyword>
<keyword evidence="5" id="KW-1185">Reference proteome</keyword>
<dbReference type="Proteomes" id="UP001412067">
    <property type="component" value="Unassembled WGS sequence"/>
</dbReference>
<evidence type="ECO:0000259" key="3">
    <source>
        <dbReference type="Pfam" id="PF03033"/>
    </source>
</evidence>
<dbReference type="PANTHER" id="PTHR21015:SF22">
    <property type="entry name" value="GLYCOSYLTRANSFERASE"/>
    <property type="match status" value="1"/>
</dbReference>
<gene>
    <name evidence="4" type="ORF">KSP40_PGU021981</name>
</gene>
<protein>
    <recommendedName>
        <fullName evidence="3">Glycosyltransferase family 28 N-terminal domain-containing protein</fullName>
    </recommendedName>
</protein>
<evidence type="ECO:0000256" key="2">
    <source>
        <dbReference type="ARBA" id="ARBA00022679"/>
    </source>
</evidence>
<evidence type="ECO:0000313" key="5">
    <source>
        <dbReference type="Proteomes" id="UP001412067"/>
    </source>
</evidence>
<dbReference type="PANTHER" id="PTHR21015">
    <property type="entry name" value="UDP-N-ACETYLGLUCOSAMINE--N-ACETYLMURAMYL-(PENTAPEPTIDE) PYROPHOSPHORYL-UNDECAPRENOL N-ACETYLGLUCOSAMINE TRANSFERASE 1"/>
    <property type="match status" value="1"/>
</dbReference>
<name>A0ABR2M243_9ASPA</name>